<evidence type="ECO:0000256" key="2">
    <source>
        <dbReference type="ARBA" id="ARBA00023157"/>
    </source>
</evidence>
<reference evidence="4" key="2">
    <citation type="submission" date="2013-10" db="EMBL/GenBank/DDBJ databases">
        <authorList>
            <person name="Aslett M."/>
        </authorList>
    </citation>
    <scope>NUCLEOTIDE SEQUENCE</scope>
    <source>
        <strain evidence="4">Houghton</strain>
    </source>
</reference>
<dbReference type="Proteomes" id="UP000018050">
    <property type="component" value="Unassembled WGS sequence"/>
</dbReference>
<dbReference type="InterPro" id="IPR003609">
    <property type="entry name" value="Pan_app"/>
</dbReference>
<feature type="non-terminal residue" evidence="4">
    <location>
        <position position="1"/>
    </location>
</feature>
<evidence type="ECO:0000256" key="1">
    <source>
        <dbReference type="ARBA" id="ARBA00022737"/>
    </source>
</evidence>
<gene>
    <name evidence="4" type="ORF">EAH_00054920</name>
</gene>
<dbReference type="OrthoDB" id="329087at2759"/>
<dbReference type="SUPFAM" id="SSF57414">
    <property type="entry name" value="Hairpin loop containing domain-like"/>
    <property type="match status" value="2"/>
</dbReference>
<feature type="domain" description="Apple" evidence="3">
    <location>
        <begin position="76"/>
        <end position="148"/>
    </location>
</feature>
<evidence type="ECO:0000259" key="3">
    <source>
        <dbReference type="PROSITE" id="PS50948"/>
    </source>
</evidence>
<dbReference type="SMART" id="SM00223">
    <property type="entry name" value="APPLE"/>
    <property type="match status" value="2"/>
</dbReference>
<dbReference type="GeneID" id="25273562"/>
<keyword evidence="1" id="KW-0677">Repeat</keyword>
<protein>
    <recommendedName>
        <fullName evidence="3">Apple domain-containing protein</fullName>
    </recommendedName>
</protein>
<dbReference type="VEuPathDB" id="ToxoDB:EAH_00054920"/>
<dbReference type="RefSeq" id="XP_013253189.1">
    <property type="nucleotide sequence ID" value="XM_013397735.1"/>
</dbReference>
<dbReference type="GO" id="GO:0005576">
    <property type="term" value="C:extracellular region"/>
    <property type="evidence" value="ECO:0007669"/>
    <property type="project" value="InterPro"/>
</dbReference>
<dbReference type="Pfam" id="PF00024">
    <property type="entry name" value="PAN_1"/>
    <property type="match status" value="1"/>
</dbReference>
<dbReference type="EMBL" id="HG670342">
    <property type="protein sequence ID" value="CDI76239.1"/>
    <property type="molecule type" value="Genomic_DNA"/>
</dbReference>
<evidence type="ECO:0000313" key="4">
    <source>
        <dbReference type="EMBL" id="CDI76239.1"/>
    </source>
</evidence>
<name>U6GCD3_EIMAC</name>
<dbReference type="Gene3D" id="3.50.4.10">
    <property type="entry name" value="Hepatocyte Growth Factor"/>
    <property type="match status" value="3"/>
</dbReference>
<dbReference type="AlphaFoldDB" id="U6GCD3"/>
<dbReference type="Pfam" id="PF14295">
    <property type="entry name" value="PAN_4"/>
    <property type="match status" value="2"/>
</dbReference>
<proteinExistence type="predicted"/>
<evidence type="ECO:0000313" key="5">
    <source>
        <dbReference type="Proteomes" id="UP000018050"/>
    </source>
</evidence>
<dbReference type="InterPro" id="IPR000177">
    <property type="entry name" value="Apple"/>
</dbReference>
<accession>U6GCD3</accession>
<dbReference type="PROSITE" id="PS50948">
    <property type="entry name" value="PAN"/>
    <property type="match status" value="1"/>
</dbReference>
<dbReference type="GO" id="GO:0006508">
    <property type="term" value="P:proteolysis"/>
    <property type="evidence" value="ECO:0007669"/>
    <property type="project" value="InterPro"/>
</dbReference>
<sequence length="297" mass="32763">FRYGVDYVGYDIERVENFSVPSAAAYNPSCFYWTFDRNKSACFLKDQSAGDNIVSARETLAKISAPKDCLPIDAGCQQVDTGFLGSVVNQLRNVLTFEACQHNCQAEDKCSYFTYNRTNKICILRSASPFGYIKDASTVSQVSGPKFCPNDDVCIEQGDYVGYDIEAIEDGSVDSAIACRHLCKQREDCSLEINAAYLTTEAERVKGVERYDDCEAKCREADYCATWTHLPAGKVCLLLSAAAAAAAKKTPLDGAISSHKQHNDKQQNSCLTPGLKYKNPYMLHALKSLYVHPGLIT</sequence>
<keyword evidence="5" id="KW-1185">Reference proteome</keyword>
<organism evidence="4 5">
    <name type="scientific">Eimeria acervulina</name>
    <name type="common">Coccidian parasite</name>
    <dbReference type="NCBI Taxonomy" id="5801"/>
    <lineage>
        <taxon>Eukaryota</taxon>
        <taxon>Sar</taxon>
        <taxon>Alveolata</taxon>
        <taxon>Apicomplexa</taxon>
        <taxon>Conoidasida</taxon>
        <taxon>Coccidia</taxon>
        <taxon>Eucoccidiorida</taxon>
        <taxon>Eimeriorina</taxon>
        <taxon>Eimeriidae</taxon>
        <taxon>Eimeria</taxon>
    </lineage>
</organism>
<keyword evidence="2" id="KW-1015">Disulfide bond</keyword>
<reference evidence="4" key="1">
    <citation type="submission" date="2013-10" db="EMBL/GenBank/DDBJ databases">
        <title>Genomic analysis of the causative agents of coccidiosis in chickens.</title>
        <authorList>
            <person name="Reid A.J."/>
            <person name="Blake D."/>
            <person name="Billington K."/>
            <person name="Browne H."/>
            <person name="Dunn M."/>
            <person name="Hung S."/>
            <person name="Kawahara F."/>
            <person name="Miranda-Saavedra D."/>
            <person name="Mourier T."/>
            <person name="Nagra H."/>
            <person name="Otto T.D."/>
            <person name="Rawlings N."/>
            <person name="Sanchez A."/>
            <person name="Sanders M."/>
            <person name="Subramaniam C."/>
            <person name="Tay Y."/>
            <person name="Dear P."/>
            <person name="Doerig C."/>
            <person name="Gruber A."/>
            <person name="Parkinson J."/>
            <person name="Shirley M."/>
            <person name="Wan K.L."/>
            <person name="Berriman M."/>
            <person name="Tomley F."/>
            <person name="Pain A."/>
        </authorList>
    </citation>
    <scope>NUCLEOTIDE SEQUENCE</scope>
    <source>
        <strain evidence="4">Houghton</strain>
    </source>
</reference>